<dbReference type="Gene3D" id="3.20.20.80">
    <property type="entry name" value="Glycosidases"/>
    <property type="match status" value="1"/>
</dbReference>
<protein>
    <submittedName>
        <fullName evidence="6">Glycoside hydrolase superfamily</fullName>
    </submittedName>
</protein>
<feature type="domain" description="Glycoside hydrolase family 5" evidence="5">
    <location>
        <begin position="33"/>
        <end position="297"/>
    </location>
</feature>
<dbReference type="PANTHER" id="PTHR31297">
    <property type="entry name" value="GLUCAN ENDO-1,6-BETA-GLUCOSIDASE B"/>
    <property type="match status" value="1"/>
</dbReference>
<dbReference type="GO" id="GO:0009251">
    <property type="term" value="P:glucan catabolic process"/>
    <property type="evidence" value="ECO:0007669"/>
    <property type="project" value="TreeGrafter"/>
</dbReference>
<sequence length="397" mass="44865">MTPSLFLKAADPKLSEFDIASGWDSPKCARQMLEAHWKTFITAQDFFYLASKGINTVRLPIGYWSLGPEFCQSTPFSPFGDVYQNSWSFIVQAINMAADSGISVLVDLHGAVGSQNGQPHSGISDKDVGLFDSETNMDKTIDVLTFLTEQLCNVTNVIGIQVLNEPQDDPGLVDFYKRAISEMRQVPGAESFPIYIHDAFNLEQFSDFVSQRPDFVVQDHHSYFVFTSQDEEKSASQHTNDIETSILRSLSSASEKERRNLIIGEWSCALTPCKFCKTQLDVYSSATAGWSFWAYKKEDCDNGWCFTCRPCCDSPGPNADLINNLRSFNAFAPNMTQNLDMKRSTTPFHHRLETIHYYRLRRLDTDSNMTAKEQSETKGLKINLRSCPCVKSWTCRI</sequence>
<dbReference type="Proteomes" id="UP001215598">
    <property type="component" value="Unassembled WGS sequence"/>
</dbReference>
<comment type="similarity">
    <text evidence="1 4">Belongs to the glycosyl hydrolase 5 (cellulase A) family.</text>
</comment>
<dbReference type="EMBL" id="JARKIB010000060">
    <property type="protein sequence ID" value="KAJ7751969.1"/>
    <property type="molecule type" value="Genomic_DNA"/>
</dbReference>
<gene>
    <name evidence="6" type="ORF">B0H16DRAFT_1546932</name>
</gene>
<organism evidence="6 7">
    <name type="scientific">Mycena metata</name>
    <dbReference type="NCBI Taxonomy" id="1033252"/>
    <lineage>
        <taxon>Eukaryota</taxon>
        <taxon>Fungi</taxon>
        <taxon>Dikarya</taxon>
        <taxon>Basidiomycota</taxon>
        <taxon>Agaricomycotina</taxon>
        <taxon>Agaricomycetes</taxon>
        <taxon>Agaricomycetidae</taxon>
        <taxon>Agaricales</taxon>
        <taxon>Marasmiineae</taxon>
        <taxon>Mycenaceae</taxon>
        <taxon>Mycena</taxon>
    </lineage>
</organism>
<evidence type="ECO:0000259" key="5">
    <source>
        <dbReference type="Pfam" id="PF00150"/>
    </source>
</evidence>
<evidence type="ECO:0000256" key="1">
    <source>
        <dbReference type="ARBA" id="ARBA00005641"/>
    </source>
</evidence>
<dbReference type="GO" id="GO:0046557">
    <property type="term" value="F:glucan endo-1,6-beta-glucosidase activity"/>
    <property type="evidence" value="ECO:0007669"/>
    <property type="project" value="TreeGrafter"/>
</dbReference>
<dbReference type="InterPro" id="IPR001547">
    <property type="entry name" value="Glyco_hydro_5"/>
</dbReference>
<keyword evidence="7" id="KW-1185">Reference proteome</keyword>
<evidence type="ECO:0000313" key="7">
    <source>
        <dbReference type="Proteomes" id="UP001215598"/>
    </source>
</evidence>
<evidence type="ECO:0000256" key="4">
    <source>
        <dbReference type="RuleBase" id="RU361153"/>
    </source>
</evidence>
<reference evidence="6" key="1">
    <citation type="submission" date="2023-03" db="EMBL/GenBank/DDBJ databases">
        <title>Massive genome expansion in bonnet fungi (Mycena s.s.) driven by repeated elements and novel gene families across ecological guilds.</title>
        <authorList>
            <consortium name="Lawrence Berkeley National Laboratory"/>
            <person name="Harder C.B."/>
            <person name="Miyauchi S."/>
            <person name="Viragh M."/>
            <person name="Kuo A."/>
            <person name="Thoen E."/>
            <person name="Andreopoulos B."/>
            <person name="Lu D."/>
            <person name="Skrede I."/>
            <person name="Drula E."/>
            <person name="Henrissat B."/>
            <person name="Morin E."/>
            <person name="Kohler A."/>
            <person name="Barry K."/>
            <person name="LaButti K."/>
            <person name="Morin E."/>
            <person name="Salamov A."/>
            <person name="Lipzen A."/>
            <person name="Mereny Z."/>
            <person name="Hegedus B."/>
            <person name="Baldrian P."/>
            <person name="Stursova M."/>
            <person name="Weitz H."/>
            <person name="Taylor A."/>
            <person name="Grigoriev I.V."/>
            <person name="Nagy L.G."/>
            <person name="Martin F."/>
            <person name="Kauserud H."/>
        </authorList>
    </citation>
    <scope>NUCLEOTIDE SEQUENCE</scope>
    <source>
        <strain evidence="6">CBHHK182m</strain>
    </source>
</reference>
<dbReference type="GO" id="GO:0005576">
    <property type="term" value="C:extracellular region"/>
    <property type="evidence" value="ECO:0007669"/>
    <property type="project" value="TreeGrafter"/>
</dbReference>
<accession>A0AAD7IYF8</accession>
<evidence type="ECO:0000313" key="6">
    <source>
        <dbReference type="EMBL" id="KAJ7751969.1"/>
    </source>
</evidence>
<dbReference type="InterPro" id="IPR017853">
    <property type="entry name" value="GH"/>
</dbReference>
<dbReference type="PANTHER" id="PTHR31297:SF43">
    <property type="entry name" value="GLUCAN 1,3-BETA-GLUCOSIDASE 3"/>
    <property type="match status" value="1"/>
</dbReference>
<comment type="caution">
    <text evidence="6">The sequence shown here is derived from an EMBL/GenBank/DDBJ whole genome shotgun (WGS) entry which is preliminary data.</text>
</comment>
<proteinExistence type="inferred from homology"/>
<dbReference type="SUPFAM" id="SSF51445">
    <property type="entry name" value="(Trans)glycosidases"/>
    <property type="match status" value="1"/>
</dbReference>
<keyword evidence="2 4" id="KW-0378">Hydrolase</keyword>
<evidence type="ECO:0000256" key="3">
    <source>
        <dbReference type="ARBA" id="ARBA00023295"/>
    </source>
</evidence>
<evidence type="ECO:0000256" key="2">
    <source>
        <dbReference type="ARBA" id="ARBA00022801"/>
    </source>
</evidence>
<keyword evidence="3 4" id="KW-0326">Glycosidase</keyword>
<dbReference type="GO" id="GO:0009986">
    <property type="term" value="C:cell surface"/>
    <property type="evidence" value="ECO:0007669"/>
    <property type="project" value="TreeGrafter"/>
</dbReference>
<dbReference type="InterPro" id="IPR050386">
    <property type="entry name" value="Glycosyl_hydrolase_5"/>
</dbReference>
<dbReference type="Pfam" id="PF00150">
    <property type="entry name" value="Cellulase"/>
    <property type="match status" value="1"/>
</dbReference>
<name>A0AAD7IYF8_9AGAR</name>
<dbReference type="AlphaFoldDB" id="A0AAD7IYF8"/>